<name>A0A8J3QS63_9ACTN</name>
<feature type="coiled-coil region" evidence="1">
    <location>
        <begin position="134"/>
        <end position="161"/>
    </location>
</feature>
<organism evidence="4 5">
    <name type="scientific">Rugosimonospora africana</name>
    <dbReference type="NCBI Taxonomy" id="556532"/>
    <lineage>
        <taxon>Bacteria</taxon>
        <taxon>Bacillati</taxon>
        <taxon>Actinomycetota</taxon>
        <taxon>Actinomycetes</taxon>
        <taxon>Micromonosporales</taxon>
        <taxon>Micromonosporaceae</taxon>
        <taxon>Rugosimonospora</taxon>
    </lineage>
</organism>
<gene>
    <name evidence="4" type="ORF">Raf01_46870</name>
</gene>
<reference evidence="4" key="1">
    <citation type="submission" date="2021-01" db="EMBL/GenBank/DDBJ databases">
        <title>Whole genome shotgun sequence of Rugosimonospora africana NBRC 104875.</title>
        <authorList>
            <person name="Komaki H."/>
            <person name="Tamura T."/>
        </authorList>
    </citation>
    <scope>NUCLEOTIDE SEQUENCE</scope>
    <source>
        <strain evidence="4">NBRC 104875</strain>
    </source>
</reference>
<sequence>MIADVVVVVLAVCAGAVALVVALGLTTWAQRDRVVRGAAAENATAEADLADGDPENDGTPNDGTQTDGAPDGGARNGGARNDRAQNGGTRNGRTQNDRIRNDGEDDGERVPSAADLRGQAEELAAHATAAAGRAERAMADVDTARAEYDAAEAHRDTVEAEYDAARLAYAEALRAVRAGQPEPPTPEQRERRHEVESAALAAYRRGELSIDELRAVFARAGDRDPDREALAQEAERLAARESEVRRGYDIAVAAARVAGERLHVAEVAATACTQEAVDAAIEAQVAADELGRDAERR</sequence>
<dbReference type="RefSeq" id="WP_203920076.1">
    <property type="nucleotide sequence ID" value="NZ_BONZ01000043.1"/>
</dbReference>
<keyword evidence="5" id="KW-1185">Reference proteome</keyword>
<keyword evidence="3" id="KW-1133">Transmembrane helix</keyword>
<evidence type="ECO:0000313" key="5">
    <source>
        <dbReference type="Proteomes" id="UP000642748"/>
    </source>
</evidence>
<accession>A0A8J3QS63</accession>
<comment type="caution">
    <text evidence="4">The sequence shown here is derived from an EMBL/GenBank/DDBJ whole genome shotgun (WGS) entry which is preliminary data.</text>
</comment>
<feature type="compositionally biased region" description="Low complexity" evidence="2">
    <location>
        <begin position="77"/>
        <end position="88"/>
    </location>
</feature>
<feature type="region of interest" description="Disordered" evidence="2">
    <location>
        <begin position="45"/>
        <end position="111"/>
    </location>
</feature>
<feature type="transmembrane region" description="Helical" evidence="3">
    <location>
        <begin position="6"/>
        <end position="26"/>
    </location>
</feature>
<dbReference type="Proteomes" id="UP000642748">
    <property type="component" value="Unassembled WGS sequence"/>
</dbReference>
<evidence type="ECO:0000256" key="2">
    <source>
        <dbReference type="SAM" id="MobiDB-lite"/>
    </source>
</evidence>
<protein>
    <submittedName>
        <fullName evidence="4">Uncharacterized protein</fullName>
    </submittedName>
</protein>
<evidence type="ECO:0000256" key="1">
    <source>
        <dbReference type="SAM" id="Coils"/>
    </source>
</evidence>
<evidence type="ECO:0000313" key="4">
    <source>
        <dbReference type="EMBL" id="GIH16515.1"/>
    </source>
</evidence>
<dbReference type="AlphaFoldDB" id="A0A8J3QS63"/>
<evidence type="ECO:0000256" key="3">
    <source>
        <dbReference type="SAM" id="Phobius"/>
    </source>
</evidence>
<keyword evidence="3" id="KW-0472">Membrane</keyword>
<dbReference type="EMBL" id="BONZ01000043">
    <property type="protein sequence ID" value="GIH16515.1"/>
    <property type="molecule type" value="Genomic_DNA"/>
</dbReference>
<keyword evidence="3" id="KW-0812">Transmembrane</keyword>
<keyword evidence="1" id="KW-0175">Coiled coil</keyword>
<proteinExistence type="predicted"/>